<dbReference type="PANTHER" id="PTHR44154:SF1">
    <property type="entry name" value="QUINONE OXIDOREDUCTASE"/>
    <property type="match status" value="1"/>
</dbReference>
<sequence>MRALTVSEFGPADLLTITDLPVPEPGRGEVRIRVRAAGVNPVDIYTRNGMAYPVFPVDPPFVLGWEAAGEIDAVGPDVVTWRPGQRVVALSNWFGHTGSFTAGTQAEYVVLPASAVAPAPSTADLAAAATLPLNALTAQQALDAAGLDAGAIVAVTGAAGAVGGFAVQLAAARGLRVVALAGAHDATLVGELGADVAVARSDDPAAAIRRAAPAGVDAVIDAALLGDAVIGAVRDGGTLVVLSGLIDPAPARGIRLPVVQVRADGEELARLSATVDSGGLALRLREVIPLEQAATAHALVEKGGLRGRLVLAL</sequence>
<dbReference type="AlphaFoldDB" id="A0A937R6V4"/>
<evidence type="ECO:0000313" key="4">
    <source>
        <dbReference type="Proteomes" id="UP000604475"/>
    </source>
</evidence>
<accession>A0A937R6V4</accession>
<protein>
    <submittedName>
        <fullName evidence="3">NADP-dependent oxidoreductase</fullName>
    </submittedName>
</protein>
<dbReference type="Pfam" id="PF13602">
    <property type="entry name" value="ADH_zinc_N_2"/>
    <property type="match status" value="1"/>
</dbReference>
<dbReference type="InterPro" id="IPR020843">
    <property type="entry name" value="ER"/>
</dbReference>
<dbReference type="PANTHER" id="PTHR44154">
    <property type="entry name" value="QUINONE OXIDOREDUCTASE"/>
    <property type="match status" value="1"/>
</dbReference>
<dbReference type="InterPro" id="IPR011032">
    <property type="entry name" value="GroES-like_sf"/>
</dbReference>
<keyword evidence="4" id="KW-1185">Reference proteome</keyword>
<dbReference type="InterPro" id="IPR036291">
    <property type="entry name" value="NAD(P)-bd_dom_sf"/>
</dbReference>
<organism evidence="3 4">
    <name type="scientific">Frankia nepalensis</name>
    <dbReference type="NCBI Taxonomy" id="1836974"/>
    <lineage>
        <taxon>Bacteria</taxon>
        <taxon>Bacillati</taxon>
        <taxon>Actinomycetota</taxon>
        <taxon>Actinomycetes</taxon>
        <taxon>Frankiales</taxon>
        <taxon>Frankiaceae</taxon>
        <taxon>Frankia</taxon>
    </lineage>
</organism>
<dbReference type="SUPFAM" id="SSF50129">
    <property type="entry name" value="GroES-like"/>
    <property type="match status" value="1"/>
</dbReference>
<dbReference type="InterPro" id="IPR013154">
    <property type="entry name" value="ADH-like_N"/>
</dbReference>
<dbReference type="InterPro" id="IPR051603">
    <property type="entry name" value="Zinc-ADH_QOR/CCCR"/>
</dbReference>
<dbReference type="Proteomes" id="UP000604475">
    <property type="component" value="Unassembled WGS sequence"/>
</dbReference>
<dbReference type="SUPFAM" id="SSF51735">
    <property type="entry name" value="NAD(P)-binding Rossmann-fold domains"/>
    <property type="match status" value="1"/>
</dbReference>
<evidence type="ECO:0000313" key="3">
    <source>
        <dbReference type="EMBL" id="MBL7626376.1"/>
    </source>
</evidence>
<dbReference type="SMART" id="SM00829">
    <property type="entry name" value="PKS_ER"/>
    <property type="match status" value="1"/>
</dbReference>
<dbReference type="CDD" id="cd05289">
    <property type="entry name" value="MDR_like_2"/>
    <property type="match status" value="1"/>
</dbReference>
<name>A0A937R6V4_9ACTN</name>
<evidence type="ECO:0000256" key="1">
    <source>
        <dbReference type="ARBA" id="ARBA00022857"/>
    </source>
</evidence>
<gene>
    <name evidence="3" type="ORF">I7412_04140</name>
</gene>
<dbReference type="GO" id="GO:0016491">
    <property type="term" value="F:oxidoreductase activity"/>
    <property type="evidence" value="ECO:0007669"/>
    <property type="project" value="InterPro"/>
</dbReference>
<dbReference type="Pfam" id="PF08240">
    <property type="entry name" value="ADH_N"/>
    <property type="match status" value="1"/>
</dbReference>
<evidence type="ECO:0000259" key="2">
    <source>
        <dbReference type="SMART" id="SM00829"/>
    </source>
</evidence>
<feature type="domain" description="Enoyl reductase (ER)" evidence="2">
    <location>
        <begin position="10"/>
        <end position="311"/>
    </location>
</feature>
<keyword evidence="1" id="KW-0521">NADP</keyword>
<dbReference type="Gene3D" id="3.40.50.720">
    <property type="entry name" value="NAD(P)-binding Rossmann-like Domain"/>
    <property type="match status" value="1"/>
</dbReference>
<comment type="caution">
    <text evidence="3">The sequence shown here is derived from an EMBL/GenBank/DDBJ whole genome shotgun (WGS) entry which is preliminary data.</text>
</comment>
<reference evidence="3" key="1">
    <citation type="submission" date="2020-12" db="EMBL/GenBank/DDBJ databases">
        <title>Genomic characterization of non-nitrogen-fixing Frankia strains.</title>
        <authorList>
            <person name="Carlos-Shanley C."/>
            <person name="Guerra T."/>
            <person name="Hahn D."/>
        </authorList>
    </citation>
    <scope>NUCLEOTIDE SEQUENCE</scope>
    <source>
        <strain evidence="3">CN6</strain>
    </source>
</reference>
<dbReference type="Gene3D" id="3.90.180.10">
    <property type="entry name" value="Medium-chain alcohol dehydrogenases, catalytic domain"/>
    <property type="match status" value="1"/>
</dbReference>
<proteinExistence type="predicted"/>
<dbReference type="EMBL" id="JAEACQ010000130">
    <property type="protein sequence ID" value="MBL7626376.1"/>
    <property type="molecule type" value="Genomic_DNA"/>
</dbReference>
<dbReference type="RefSeq" id="WP_203005795.1">
    <property type="nucleotide sequence ID" value="NZ_JADWYU010000156.1"/>
</dbReference>